<proteinExistence type="predicted"/>
<evidence type="ECO:0000313" key="3">
    <source>
        <dbReference type="Proteomes" id="UP001303046"/>
    </source>
</evidence>
<accession>A0ABR1DU20</accession>
<feature type="chain" id="PRO_5045790254" evidence="1">
    <location>
        <begin position="21"/>
        <end position="94"/>
    </location>
</feature>
<comment type="caution">
    <text evidence="2">The sequence shown here is derived from an EMBL/GenBank/DDBJ whole genome shotgun (WGS) entry which is preliminary data.</text>
</comment>
<keyword evidence="3" id="KW-1185">Reference proteome</keyword>
<feature type="signal peptide" evidence="1">
    <location>
        <begin position="1"/>
        <end position="20"/>
    </location>
</feature>
<organism evidence="2 3">
    <name type="scientific">Necator americanus</name>
    <name type="common">Human hookworm</name>
    <dbReference type="NCBI Taxonomy" id="51031"/>
    <lineage>
        <taxon>Eukaryota</taxon>
        <taxon>Metazoa</taxon>
        <taxon>Ecdysozoa</taxon>
        <taxon>Nematoda</taxon>
        <taxon>Chromadorea</taxon>
        <taxon>Rhabditida</taxon>
        <taxon>Rhabditina</taxon>
        <taxon>Rhabditomorpha</taxon>
        <taxon>Strongyloidea</taxon>
        <taxon>Ancylostomatidae</taxon>
        <taxon>Bunostominae</taxon>
        <taxon>Necator</taxon>
    </lineage>
</organism>
<name>A0ABR1DU20_NECAM</name>
<evidence type="ECO:0000256" key="1">
    <source>
        <dbReference type="SAM" id="SignalP"/>
    </source>
</evidence>
<gene>
    <name evidence="2" type="primary">Necator_chrV.g17907</name>
    <name evidence="2" type="ORF">RB195_013117</name>
</gene>
<reference evidence="2 3" key="1">
    <citation type="submission" date="2023-08" db="EMBL/GenBank/DDBJ databases">
        <title>A Necator americanus chromosomal reference genome.</title>
        <authorList>
            <person name="Ilik V."/>
            <person name="Petrzelkova K.J."/>
            <person name="Pardy F."/>
            <person name="Fuh T."/>
            <person name="Niatou-Singa F.S."/>
            <person name="Gouil Q."/>
            <person name="Baker L."/>
            <person name="Ritchie M.E."/>
            <person name="Jex A.R."/>
            <person name="Gazzola D."/>
            <person name="Li H."/>
            <person name="Toshio Fujiwara R."/>
            <person name="Zhan B."/>
            <person name="Aroian R.V."/>
            <person name="Pafco B."/>
            <person name="Schwarz E.M."/>
        </authorList>
    </citation>
    <scope>NUCLEOTIDE SEQUENCE [LARGE SCALE GENOMIC DNA]</scope>
    <source>
        <strain evidence="2 3">Aroian</strain>
        <tissue evidence="2">Whole animal</tissue>
    </source>
</reference>
<keyword evidence="1" id="KW-0732">Signal</keyword>
<dbReference type="Proteomes" id="UP001303046">
    <property type="component" value="Unassembled WGS sequence"/>
</dbReference>
<sequence length="94" mass="10448">MRQIIVQAIIVSLADRLACAGTSSRCQGNCCSRPLIRSCCQSPDKESESVQNPDCRPITNISLDDYQHVLTATTTTGQRQDITFQDIYTLIIKK</sequence>
<protein>
    <submittedName>
        <fullName evidence="2">Uncharacterized protein</fullName>
    </submittedName>
</protein>
<dbReference type="EMBL" id="JAVFWL010000005">
    <property type="protein sequence ID" value="KAK6753932.1"/>
    <property type="molecule type" value="Genomic_DNA"/>
</dbReference>
<evidence type="ECO:0000313" key="2">
    <source>
        <dbReference type="EMBL" id="KAK6753932.1"/>
    </source>
</evidence>